<evidence type="ECO:0000313" key="10">
    <source>
        <dbReference type="Proteomes" id="UP000653156"/>
    </source>
</evidence>
<feature type="domain" description="Dyp-type peroxidase C-terminal" evidence="8">
    <location>
        <begin position="136"/>
        <end position="296"/>
    </location>
</feature>
<dbReference type="PANTHER" id="PTHR30521:SF0">
    <property type="entry name" value="DYP-TYPE PEROXIDASE FAMILY PROTEIN"/>
    <property type="match status" value="1"/>
</dbReference>
<dbReference type="SUPFAM" id="SSF54909">
    <property type="entry name" value="Dimeric alpha+beta barrel"/>
    <property type="match status" value="1"/>
</dbReference>
<dbReference type="GO" id="GO:0020037">
    <property type="term" value="F:heme binding"/>
    <property type="evidence" value="ECO:0007669"/>
    <property type="project" value="InterPro"/>
</dbReference>
<comment type="cofactor">
    <cofactor evidence="1">
        <name>heme b</name>
        <dbReference type="ChEBI" id="CHEBI:60344"/>
    </cofactor>
</comment>
<evidence type="ECO:0000256" key="2">
    <source>
        <dbReference type="ARBA" id="ARBA00022559"/>
    </source>
</evidence>
<evidence type="ECO:0000256" key="5">
    <source>
        <dbReference type="ARBA" id="ARBA00023004"/>
    </source>
</evidence>
<feature type="domain" description="Dyp-type peroxidase N-terminal" evidence="7">
    <location>
        <begin position="5"/>
        <end position="132"/>
    </location>
</feature>
<dbReference type="KEGG" id="ptes:JQU52_11045"/>
<keyword evidence="4" id="KW-0560">Oxidoreductase</keyword>
<accession>A0A892ZHE5</accession>
<evidence type="ECO:0000259" key="8">
    <source>
        <dbReference type="Pfam" id="PF20628"/>
    </source>
</evidence>
<gene>
    <name evidence="9" type="ORF">JQU52_11045</name>
</gene>
<dbReference type="GO" id="GO:0005829">
    <property type="term" value="C:cytosol"/>
    <property type="evidence" value="ECO:0007669"/>
    <property type="project" value="TreeGrafter"/>
</dbReference>
<evidence type="ECO:0000256" key="1">
    <source>
        <dbReference type="ARBA" id="ARBA00001970"/>
    </source>
</evidence>
<dbReference type="AlphaFoldDB" id="A0A892ZHE5"/>
<dbReference type="Proteomes" id="UP000653156">
    <property type="component" value="Chromosome"/>
</dbReference>
<dbReference type="NCBIfam" id="TIGR01413">
    <property type="entry name" value="Dyp_perox_fam"/>
    <property type="match status" value="1"/>
</dbReference>
<dbReference type="GO" id="GO:0004601">
    <property type="term" value="F:peroxidase activity"/>
    <property type="evidence" value="ECO:0007669"/>
    <property type="project" value="UniProtKB-KW"/>
</dbReference>
<comment type="similarity">
    <text evidence="6">Belongs to the DyP-type peroxidase family.</text>
</comment>
<dbReference type="InterPro" id="IPR048328">
    <property type="entry name" value="Dyp_perox_C"/>
</dbReference>
<reference evidence="9" key="1">
    <citation type="submission" date="2021-02" db="EMBL/GenBank/DDBJ databases">
        <title>Neisseriaceae sp. 26B isolated from the cloaca of a Common Toad-headed Turtle (Mesoclemmys nasuta).</title>
        <authorList>
            <person name="Spergser J."/>
            <person name="Busse H.-J."/>
        </authorList>
    </citation>
    <scope>NUCLEOTIDE SEQUENCE</scope>
    <source>
        <strain evidence="9">26B</strain>
    </source>
</reference>
<dbReference type="Pfam" id="PF20628">
    <property type="entry name" value="Dyp_perox_C"/>
    <property type="match status" value="1"/>
</dbReference>
<protein>
    <submittedName>
        <fullName evidence="9">Dyp-type peroxidase</fullName>
    </submittedName>
</protein>
<dbReference type="RefSeq" id="WP_230338537.1">
    <property type="nucleotide sequence ID" value="NZ_CP069798.1"/>
</dbReference>
<name>A0A892ZHE5_9NEIS</name>
<sequence length="301" mass="32934">MSTPQTAILPEHMTACIVIEANAASTDMAKIKAACRQSLQRLQQHRALQPEAKLGMCIGFGDAVWQSLRQPGEGLDLKPFAPLGKGLAPATQHDIAIHIQSLSHGANMLLALAVLAAFGDSIRPADETHGFRLREERGYDGFVDGTENPEGADRCPIGIIAEPNLDAGGSYLLLQKYRHDLHKWAKITEEQQANVIGRSKHSNEELPSEQRLPTSHLGRVDLKENGQGLKIIRQSLPYGNASGEQGLMFIAYCARLRNIEQQLLSMFGELDGKTDLLLSKISTAISGSYYFVPSQERLADL</sequence>
<keyword evidence="10" id="KW-1185">Reference proteome</keyword>
<keyword evidence="2 9" id="KW-0575">Peroxidase</keyword>
<proteinExistence type="inferred from homology"/>
<dbReference type="PANTHER" id="PTHR30521">
    <property type="entry name" value="DEFERROCHELATASE/PEROXIDASE"/>
    <property type="match status" value="1"/>
</dbReference>
<dbReference type="InterPro" id="IPR006314">
    <property type="entry name" value="Dyp_peroxidase"/>
</dbReference>
<dbReference type="GO" id="GO:0046872">
    <property type="term" value="F:metal ion binding"/>
    <property type="evidence" value="ECO:0007669"/>
    <property type="project" value="UniProtKB-KW"/>
</dbReference>
<dbReference type="EMBL" id="CP069798">
    <property type="protein sequence ID" value="QRQ81247.1"/>
    <property type="molecule type" value="Genomic_DNA"/>
</dbReference>
<evidence type="ECO:0000313" key="9">
    <source>
        <dbReference type="EMBL" id="QRQ81247.1"/>
    </source>
</evidence>
<evidence type="ECO:0000256" key="6">
    <source>
        <dbReference type="ARBA" id="ARBA00025737"/>
    </source>
</evidence>
<dbReference type="InterPro" id="IPR048327">
    <property type="entry name" value="Dyp_perox_N"/>
</dbReference>
<dbReference type="PROSITE" id="PS51404">
    <property type="entry name" value="DYP_PEROXIDASE"/>
    <property type="match status" value="1"/>
</dbReference>
<dbReference type="Pfam" id="PF04261">
    <property type="entry name" value="Dyp_perox_N"/>
    <property type="match status" value="1"/>
</dbReference>
<evidence type="ECO:0000259" key="7">
    <source>
        <dbReference type="Pfam" id="PF04261"/>
    </source>
</evidence>
<dbReference type="InterPro" id="IPR011008">
    <property type="entry name" value="Dimeric_a/b-barrel"/>
</dbReference>
<keyword evidence="5" id="KW-0408">Iron</keyword>
<keyword evidence="3" id="KW-0479">Metal-binding</keyword>
<evidence type="ECO:0000256" key="4">
    <source>
        <dbReference type="ARBA" id="ARBA00023002"/>
    </source>
</evidence>
<evidence type="ECO:0000256" key="3">
    <source>
        <dbReference type="ARBA" id="ARBA00022723"/>
    </source>
</evidence>
<organism evidence="9 10">
    <name type="scientific">Paralysiella testudinis</name>
    <dbReference type="NCBI Taxonomy" id="2809020"/>
    <lineage>
        <taxon>Bacteria</taxon>
        <taxon>Pseudomonadati</taxon>
        <taxon>Pseudomonadota</taxon>
        <taxon>Betaproteobacteria</taxon>
        <taxon>Neisseriales</taxon>
        <taxon>Neisseriaceae</taxon>
        <taxon>Paralysiella</taxon>
    </lineage>
</organism>